<gene>
    <name evidence="2" type="ORF">SPIL2461_LOCUS9132</name>
</gene>
<accession>A0A812QAP7</accession>
<dbReference type="Pfam" id="PF07691">
    <property type="entry name" value="PA14"/>
    <property type="match status" value="1"/>
</dbReference>
<evidence type="ECO:0000313" key="2">
    <source>
        <dbReference type="EMBL" id="CAE7375856.1"/>
    </source>
</evidence>
<reference evidence="2" key="1">
    <citation type="submission" date="2021-02" db="EMBL/GenBank/DDBJ databases">
        <authorList>
            <person name="Dougan E. K."/>
            <person name="Rhodes N."/>
            <person name="Thang M."/>
            <person name="Chan C."/>
        </authorList>
    </citation>
    <scope>NUCLEOTIDE SEQUENCE</scope>
</reference>
<sequence length="115" mass="13162">CTGHLLTKKEGNYKFYLASDDGSLMYLDGKKVVDNNGCHGEQERHSDQKFLKPGYHKLAVDMCELGGGEVLKMRYEGPDTDNKKITIPKKALKYEEKKEPEFAKFRDGLVAWFRS</sequence>
<protein>
    <recommendedName>
        <fullName evidence="1">PA14 domain-containing protein</fullName>
    </recommendedName>
</protein>
<evidence type="ECO:0000313" key="3">
    <source>
        <dbReference type="Proteomes" id="UP000649617"/>
    </source>
</evidence>
<dbReference type="AlphaFoldDB" id="A0A812QAP7"/>
<dbReference type="InterPro" id="IPR037524">
    <property type="entry name" value="PA14/GLEYA"/>
</dbReference>
<feature type="domain" description="PA14" evidence="1">
    <location>
        <begin position="1"/>
        <end position="91"/>
    </location>
</feature>
<dbReference type="Proteomes" id="UP000649617">
    <property type="component" value="Unassembled WGS sequence"/>
</dbReference>
<dbReference type="EMBL" id="CAJNIZ010015638">
    <property type="protein sequence ID" value="CAE7375856.1"/>
    <property type="molecule type" value="Genomic_DNA"/>
</dbReference>
<dbReference type="Gene3D" id="3.90.182.10">
    <property type="entry name" value="Toxin - Anthrax Protective Antigen,domain 1"/>
    <property type="match status" value="1"/>
</dbReference>
<dbReference type="PROSITE" id="PS51820">
    <property type="entry name" value="PA14"/>
    <property type="match status" value="1"/>
</dbReference>
<dbReference type="SUPFAM" id="SSF56988">
    <property type="entry name" value="Anthrax protective antigen"/>
    <property type="match status" value="1"/>
</dbReference>
<dbReference type="OrthoDB" id="441076at2759"/>
<feature type="non-terminal residue" evidence="2">
    <location>
        <position position="115"/>
    </location>
</feature>
<organism evidence="2 3">
    <name type="scientific">Symbiodinium pilosum</name>
    <name type="common">Dinoflagellate</name>
    <dbReference type="NCBI Taxonomy" id="2952"/>
    <lineage>
        <taxon>Eukaryota</taxon>
        <taxon>Sar</taxon>
        <taxon>Alveolata</taxon>
        <taxon>Dinophyceae</taxon>
        <taxon>Suessiales</taxon>
        <taxon>Symbiodiniaceae</taxon>
        <taxon>Symbiodinium</taxon>
    </lineage>
</organism>
<dbReference type="InterPro" id="IPR011658">
    <property type="entry name" value="PA14_dom"/>
</dbReference>
<name>A0A812QAP7_SYMPI</name>
<feature type="non-terminal residue" evidence="2">
    <location>
        <position position="1"/>
    </location>
</feature>
<proteinExistence type="predicted"/>
<comment type="caution">
    <text evidence="2">The sequence shown here is derived from an EMBL/GenBank/DDBJ whole genome shotgun (WGS) entry which is preliminary data.</text>
</comment>
<keyword evidence="3" id="KW-1185">Reference proteome</keyword>
<evidence type="ECO:0000259" key="1">
    <source>
        <dbReference type="PROSITE" id="PS51820"/>
    </source>
</evidence>